<name>A0A8H3RHI8_9EURO</name>
<comment type="caution">
    <text evidence="1">The sequence shown here is derived from an EMBL/GenBank/DDBJ whole genome shotgun (WGS) entry which is preliminary data.</text>
</comment>
<dbReference type="EMBL" id="BLKC01000008">
    <property type="protein sequence ID" value="GFF26283.1"/>
    <property type="molecule type" value="Genomic_DNA"/>
</dbReference>
<sequence length="135" mass="14647">MPRGIAVELLVRYPRASTNSRAVGLIQAEVVGAAVCKVVYAIARLRRTIHVIDPEAPVAGVLRHGGKQLIETTKILALFPGNGVVHARVDLLAGGDFDSRCAADSDGKRGEDKLGDLHDGCPRKKYLVEFKMFER</sequence>
<accession>A0A8H3RHI8</accession>
<dbReference type="Proteomes" id="UP000465221">
    <property type="component" value="Unassembled WGS sequence"/>
</dbReference>
<organism evidence="1 2">
    <name type="scientific">Aspergillus udagawae</name>
    <dbReference type="NCBI Taxonomy" id="91492"/>
    <lineage>
        <taxon>Eukaryota</taxon>
        <taxon>Fungi</taxon>
        <taxon>Dikarya</taxon>
        <taxon>Ascomycota</taxon>
        <taxon>Pezizomycotina</taxon>
        <taxon>Eurotiomycetes</taxon>
        <taxon>Eurotiomycetidae</taxon>
        <taxon>Eurotiales</taxon>
        <taxon>Aspergillaceae</taxon>
        <taxon>Aspergillus</taxon>
        <taxon>Aspergillus subgen. Fumigati</taxon>
    </lineage>
</organism>
<proteinExistence type="predicted"/>
<evidence type="ECO:0000313" key="2">
    <source>
        <dbReference type="Proteomes" id="UP000465221"/>
    </source>
</evidence>
<protein>
    <submittedName>
        <fullName evidence="1">Uncharacterized protein</fullName>
    </submittedName>
</protein>
<gene>
    <name evidence="1" type="ORF">IFM46972_01720</name>
</gene>
<evidence type="ECO:0000313" key="1">
    <source>
        <dbReference type="EMBL" id="GFF26283.1"/>
    </source>
</evidence>
<reference evidence="1 2" key="1">
    <citation type="submission" date="2020-01" db="EMBL/GenBank/DDBJ databases">
        <title>Draft genome sequence of Aspergillus udagawae IFM 46972.</title>
        <authorList>
            <person name="Takahashi H."/>
            <person name="Yaguchi T."/>
        </authorList>
    </citation>
    <scope>NUCLEOTIDE SEQUENCE [LARGE SCALE GENOMIC DNA]</scope>
    <source>
        <strain evidence="1 2">IFM 46972</strain>
    </source>
</reference>
<dbReference type="AlphaFoldDB" id="A0A8H3RHI8"/>